<gene>
    <name evidence="10" type="ORF">GN157_13225</name>
</gene>
<dbReference type="OrthoDB" id="9767435at2"/>
<evidence type="ECO:0000313" key="11">
    <source>
        <dbReference type="Proteomes" id="UP000433945"/>
    </source>
</evidence>
<feature type="transmembrane region" description="Helical" evidence="8">
    <location>
        <begin position="328"/>
        <end position="347"/>
    </location>
</feature>
<evidence type="ECO:0000256" key="8">
    <source>
        <dbReference type="SAM" id="Phobius"/>
    </source>
</evidence>
<dbReference type="InterPro" id="IPR011990">
    <property type="entry name" value="TPR-like_helical_dom_sf"/>
</dbReference>
<dbReference type="InterPro" id="IPR011495">
    <property type="entry name" value="Sig_transdc_His_kin_sub2_dim/P"/>
</dbReference>
<dbReference type="AlphaFoldDB" id="A0A6N8HG19"/>
<protein>
    <recommendedName>
        <fullName evidence="2">histidine kinase</fullName>
        <ecNumber evidence="2">2.7.13.3</ecNumber>
    </recommendedName>
</protein>
<dbReference type="SUPFAM" id="SSF55874">
    <property type="entry name" value="ATPase domain of HSP90 chaperone/DNA topoisomerase II/histidine kinase"/>
    <property type="match status" value="1"/>
</dbReference>
<evidence type="ECO:0000256" key="1">
    <source>
        <dbReference type="ARBA" id="ARBA00000085"/>
    </source>
</evidence>
<keyword evidence="8" id="KW-0812">Transmembrane</keyword>
<keyword evidence="8" id="KW-1133">Transmembrane helix</keyword>
<dbReference type="Proteomes" id="UP000433945">
    <property type="component" value="Unassembled WGS sequence"/>
</dbReference>
<dbReference type="Gene3D" id="1.25.40.10">
    <property type="entry name" value="Tetratricopeptide repeat domain"/>
    <property type="match status" value="1"/>
</dbReference>
<dbReference type="InterPro" id="IPR036890">
    <property type="entry name" value="HATPase_C_sf"/>
</dbReference>
<keyword evidence="7" id="KW-0067">ATP-binding</keyword>
<feature type="domain" description="Signal transduction histidine kinase subgroup 2 dimerisation and phosphoacceptor" evidence="9">
    <location>
        <begin position="381"/>
        <end position="456"/>
    </location>
</feature>
<reference evidence="10 11" key="1">
    <citation type="submission" date="2019-12" db="EMBL/GenBank/DDBJ databases">
        <authorList>
            <person name="Sun J.-Q."/>
        </authorList>
    </citation>
    <scope>NUCLEOTIDE SEQUENCE [LARGE SCALE GENOMIC DNA]</scope>
    <source>
        <strain evidence="10 11">JCM 17928</strain>
    </source>
</reference>
<evidence type="ECO:0000256" key="2">
    <source>
        <dbReference type="ARBA" id="ARBA00012438"/>
    </source>
</evidence>
<dbReference type="Pfam" id="PF07568">
    <property type="entry name" value="HisKA_2"/>
    <property type="match status" value="1"/>
</dbReference>
<dbReference type="EMBL" id="WOWP01000053">
    <property type="protein sequence ID" value="MUV04672.1"/>
    <property type="molecule type" value="Genomic_DNA"/>
</dbReference>
<evidence type="ECO:0000256" key="7">
    <source>
        <dbReference type="ARBA" id="ARBA00022840"/>
    </source>
</evidence>
<evidence type="ECO:0000256" key="3">
    <source>
        <dbReference type="ARBA" id="ARBA00022553"/>
    </source>
</evidence>
<evidence type="ECO:0000256" key="4">
    <source>
        <dbReference type="ARBA" id="ARBA00022679"/>
    </source>
</evidence>
<evidence type="ECO:0000259" key="9">
    <source>
        <dbReference type="Pfam" id="PF07568"/>
    </source>
</evidence>
<keyword evidence="8" id="KW-0472">Membrane</keyword>
<organism evidence="10 11">
    <name type="scientific">Flavobacterium rakeshii</name>
    <dbReference type="NCBI Taxonomy" id="1038845"/>
    <lineage>
        <taxon>Bacteria</taxon>
        <taxon>Pseudomonadati</taxon>
        <taxon>Bacteroidota</taxon>
        <taxon>Flavobacteriia</taxon>
        <taxon>Flavobacteriales</taxon>
        <taxon>Flavobacteriaceae</taxon>
        <taxon>Flavobacterium</taxon>
    </lineage>
</organism>
<dbReference type="EC" id="2.7.13.3" evidence="2"/>
<name>A0A6N8HG19_9FLAO</name>
<dbReference type="Gene3D" id="3.30.565.10">
    <property type="entry name" value="Histidine kinase-like ATPase, C-terminal domain"/>
    <property type="match status" value="1"/>
</dbReference>
<dbReference type="Gene3D" id="3.30.450.20">
    <property type="entry name" value="PAS domain"/>
    <property type="match status" value="1"/>
</dbReference>
<dbReference type="PANTHER" id="PTHR41523:SF8">
    <property type="entry name" value="ETHYLENE RESPONSE SENSOR PROTEIN"/>
    <property type="match status" value="1"/>
</dbReference>
<evidence type="ECO:0000313" key="10">
    <source>
        <dbReference type="EMBL" id="MUV04672.1"/>
    </source>
</evidence>
<evidence type="ECO:0000256" key="6">
    <source>
        <dbReference type="ARBA" id="ARBA00022777"/>
    </source>
</evidence>
<proteinExistence type="predicted"/>
<keyword evidence="6" id="KW-0418">Kinase</keyword>
<dbReference type="SUPFAM" id="SSF48452">
    <property type="entry name" value="TPR-like"/>
    <property type="match status" value="1"/>
</dbReference>
<keyword evidence="5" id="KW-0547">Nucleotide-binding</keyword>
<keyword evidence="3" id="KW-0597">Phosphoprotein</keyword>
<evidence type="ECO:0000256" key="5">
    <source>
        <dbReference type="ARBA" id="ARBA00022741"/>
    </source>
</evidence>
<dbReference type="GO" id="GO:0004673">
    <property type="term" value="F:protein histidine kinase activity"/>
    <property type="evidence" value="ECO:0007669"/>
    <property type="project" value="UniProtKB-EC"/>
</dbReference>
<comment type="caution">
    <text evidence="10">The sequence shown here is derived from an EMBL/GenBank/DDBJ whole genome shotgun (WGS) entry which is preliminary data.</text>
</comment>
<comment type="catalytic activity">
    <reaction evidence="1">
        <text>ATP + protein L-histidine = ADP + protein N-phospho-L-histidine.</text>
        <dbReference type="EC" id="2.7.13.3"/>
    </reaction>
</comment>
<dbReference type="GO" id="GO:0005524">
    <property type="term" value="F:ATP binding"/>
    <property type="evidence" value="ECO:0007669"/>
    <property type="project" value="UniProtKB-KW"/>
</dbReference>
<dbReference type="PANTHER" id="PTHR41523">
    <property type="entry name" value="TWO-COMPONENT SYSTEM SENSOR PROTEIN"/>
    <property type="match status" value="1"/>
</dbReference>
<accession>A0A6N8HG19</accession>
<keyword evidence="4" id="KW-0808">Transferase</keyword>
<sequence>MVRVYFSFFLILLTFFCSGQSSFKLLKEDLEQKIIYSDFKKALTIINENRENYFGVERNDLDIMKTKILTEFGLYDEAFKLSQNLITNPKITEEQKLKIHVERALIFEINDNSESCLLELGKAETIFFKHPEFKFKNYTNFLIRKSSYYRVNGFSKKAYAVALQAKKYADSVNDKVNMPVVELILGLGNRKRDSDSELRHYNRALYLYKKLNHYEAISSMYNNLSYYYFSRDEYKIADVYIDSAIVISSKSNILNYKADVFKMKSKILEKQNKPDSALFYYKIASDLYKKYNSEQRDLKVREIEIEYDFEKEKSEKQLLEKDIRTTKILNTTLFILILVLGFFTWQIKKNKKKIERQKKKILQNNITLKANVEEKQFLVQELNHRVKNNLAVILSLIDFQKYQAKNKNYKTVFDDLHQRIKTITIAHEFYSYSVNHNDNDLIDVQNYINKIIESHQKSSLRTFEYINDSELIYLNVDKILSLGLLINELVTNSIKHAKPCNNLLVLQIELRKTDNSKIELNYRDNGTVFNIEKKNNSLGLLIIEGMVKQLKGERTREKSNYKIVFPNVRA</sequence>
<keyword evidence="11" id="KW-1185">Reference proteome</keyword>